<reference evidence="2 3" key="1">
    <citation type="submission" date="2018-03" db="EMBL/GenBank/DDBJ databases">
        <title>Draft genome of Nitrosomonas supralitoralis APG5.</title>
        <authorList>
            <person name="Urakawa H."/>
            <person name="Lopez J.V."/>
        </authorList>
    </citation>
    <scope>NUCLEOTIDE SEQUENCE [LARGE SCALE GENOMIC DNA]</scope>
    <source>
        <strain evidence="2 3">APG5</strain>
    </source>
</reference>
<dbReference type="EMBL" id="PXXU01000039">
    <property type="protein sequence ID" value="PSJ16691.1"/>
    <property type="molecule type" value="Genomic_DNA"/>
</dbReference>
<dbReference type="Proteomes" id="UP000241912">
    <property type="component" value="Unassembled WGS sequence"/>
</dbReference>
<dbReference type="RefSeq" id="WP_106707510.1">
    <property type="nucleotide sequence ID" value="NZ_PXXU01000039.1"/>
</dbReference>
<feature type="transmembrane region" description="Helical" evidence="1">
    <location>
        <begin position="12"/>
        <end position="30"/>
    </location>
</feature>
<evidence type="ECO:0000313" key="3">
    <source>
        <dbReference type="Proteomes" id="UP000241912"/>
    </source>
</evidence>
<dbReference type="Pfam" id="PF07254">
    <property type="entry name" value="Cpta_toxin"/>
    <property type="match status" value="1"/>
</dbReference>
<name>A0A2P7NT91_9PROT</name>
<protein>
    <recommendedName>
        <fullName evidence="4">Toxin CptA</fullName>
    </recommendedName>
</protein>
<keyword evidence="1" id="KW-0812">Transmembrane</keyword>
<sequence>MADLSIHRKPSFWLTAILSLAHITAAILLWPLSLSLGFKVLIAILLVISLIYYLRHDALLVANNTVMSFTLSEKMQCAVITRCGKTIACDVLGSTFVAPYLVVLNLKAEGKFFPFSIVILPDGIEVDMFRQLRVWLLWKWQNDK</sequence>
<dbReference type="InterPro" id="IPR009883">
    <property type="entry name" value="YgfX"/>
</dbReference>
<comment type="caution">
    <text evidence="2">The sequence shown here is derived from an EMBL/GenBank/DDBJ whole genome shotgun (WGS) entry which is preliminary data.</text>
</comment>
<proteinExistence type="predicted"/>
<keyword evidence="1" id="KW-1133">Transmembrane helix</keyword>
<evidence type="ECO:0008006" key="4">
    <source>
        <dbReference type="Google" id="ProtNLM"/>
    </source>
</evidence>
<gene>
    <name evidence="2" type="ORF">C7H79_12055</name>
</gene>
<dbReference type="OrthoDB" id="9182772at2"/>
<evidence type="ECO:0000313" key="2">
    <source>
        <dbReference type="EMBL" id="PSJ16691.1"/>
    </source>
</evidence>
<dbReference type="AlphaFoldDB" id="A0A2P7NT91"/>
<accession>A0A2P7NT91</accession>
<keyword evidence="3" id="KW-1185">Reference proteome</keyword>
<feature type="transmembrane region" description="Helical" evidence="1">
    <location>
        <begin position="36"/>
        <end position="54"/>
    </location>
</feature>
<evidence type="ECO:0000256" key="1">
    <source>
        <dbReference type="SAM" id="Phobius"/>
    </source>
</evidence>
<keyword evidence="1" id="KW-0472">Membrane</keyword>
<organism evidence="2 3">
    <name type="scientific">Nitrosomonas supralitoralis</name>
    <dbReference type="NCBI Taxonomy" id="2116706"/>
    <lineage>
        <taxon>Bacteria</taxon>
        <taxon>Pseudomonadati</taxon>
        <taxon>Pseudomonadota</taxon>
        <taxon>Betaproteobacteria</taxon>
        <taxon>Nitrosomonadales</taxon>
        <taxon>Nitrosomonadaceae</taxon>
        <taxon>Nitrosomonas</taxon>
    </lineage>
</organism>